<organism evidence="2 3">
    <name type="scientific">Arsenicicoccus piscis</name>
    <dbReference type="NCBI Taxonomy" id="673954"/>
    <lineage>
        <taxon>Bacteria</taxon>
        <taxon>Bacillati</taxon>
        <taxon>Actinomycetota</taxon>
        <taxon>Actinomycetes</taxon>
        <taxon>Micrococcales</taxon>
        <taxon>Intrasporangiaceae</taxon>
        <taxon>Arsenicicoccus</taxon>
    </lineage>
</organism>
<sequence>MSSSSADRRPAEHASEVADPVWVEVDVPRSLNWPRLLLLGAILGACAGLAATLIGQASATYSEGRALAYFTAFGIALGVLLAGVVGVVVDAVNHRGAGRRSDSARTTDR</sequence>
<keyword evidence="1" id="KW-1133">Transmembrane helix</keyword>
<comment type="caution">
    <text evidence="2">The sequence shown here is derived from an EMBL/GenBank/DDBJ whole genome shotgun (WGS) entry which is preliminary data.</text>
</comment>
<name>A0ABQ6HT35_9MICO</name>
<evidence type="ECO:0008006" key="4">
    <source>
        <dbReference type="Google" id="ProtNLM"/>
    </source>
</evidence>
<feature type="transmembrane region" description="Helical" evidence="1">
    <location>
        <begin position="67"/>
        <end position="92"/>
    </location>
</feature>
<dbReference type="RefSeq" id="WP_241441204.1">
    <property type="nucleotide sequence ID" value="NZ_BSUJ01000001.1"/>
</dbReference>
<dbReference type="EMBL" id="BSUJ01000001">
    <property type="protein sequence ID" value="GMA20843.1"/>
    <property type="molecule type" value="Genomic_DNA"/>
</dbReference>
<dbReference type="Proteomes" id="UP001157109">
    <property type="component" value="Unassembled WGS sequence"/>
</dbReference>
<proteinExistence type="predicted"/>
<evidence type="ECO:0000313" key="2">
    <source>
        <dbReference type="EMBL" id="GMA20843.1"/>
    </source>
</evidence>
<reference evidence="3" key="1">
    <citation type="journal article" date="2019" name="Int. J. Syst. Evol. Microbiol.">
        <title>The Global Catalogue of Microorganisms (GCM) 10K type strain sequencing project: providing services to taxonomists for standard genome sequencing and annotation.</title>
        <authorList>
            <consortium name="The Broad Institute Genomics Platform"/>
            <consortium name="The Broad Institute Genome Sequencing Center for Infectious Disease"/>
            <person name="Wu L."/>
            <person name="Ma J."/>
        </authorList>
    </citation>
    <scope>NUCLEOTIDE SEQUENCE [LARGE SCALE GENOMIC DNA]</scope>
    <source>
        <strain evidence="3">NBRC 105830</strain>
    </source>
</reference>
<feature type="transmembrane region" description="Helical" evidence="1">
    <location>
        <begin position="36"/>
        <end position="55"/>
    </location>
</feature>
<evidence type="ECO:0000256" key="1">
    <source>
        <dbReference type="SAM" id="Phobius"/>
    </source>
</evidence>
<gene>
    <name evidence="2" type="ORF">GCM10025862_28640</name>
</gene>
<keyword evidence="1" id="KW-0812">Transmembrane</keyword>
<evidence type="ECO:0000313" key="3">
    <source>
        <dbReference type="Proteomes" id="UP001157109"/>
    </source>
</evidence>
<keyword evidence="1" id="KW-0472">Membrane</keyword>
<keyword evidence="3" id="KW-1185">Reference proteome</keyword>
<protein>
    <recommendedName>
        <fullName evidence="4">Major facilitator superfamily (MFS) profile domain-containing protein</fullName>
    </recommendedName>
</protein>
<accession>A0ABQ6HT35</accession>